<proteinExistence type="predicted"/>
<reference evidence="2" key="1">
    <citation type="submission" date="2017-09" db="EMBL/GenBank/DDBJ databases">
        <authorList>
            <person name="Varghese N."/>
            <person name="Submissions S."/>
        </authorList>
    </citation>
    <scope>NUCLEOTIDE SEQUENCE [LARGE SCALE GENOMIC DNA]</scope>
    <source>
        <strain evidence="2">DSM 45537</strain>
    </source>
</reference>
<keyword evidence="2" id="KW-1185">Reference proteome</keyword>
<dbReference type="RefSeq" id="WP_097244674.1">
    <property type="nucleotide sequence ID" value="NZ_OBEG01000002.1"/>
</dbReference>
<name>A0A285L5X3_9NOCA</name>
<evidence type="ECO:0000313" key="2">
    <source>
        <dbReference type="Proteomes" id="UP000219565"/>
    </source>
</evidence>
<organism evidence="1 2">
    <name type="scientific">Nocardia amikacinitolerans</name>
    <dbReference type="NCBI Taxonomy" id="756689"/>
    <lineage>
        <taxon>Bacteria</taxon>
        <taxon>Bacillati</taxon>
        <taxon>Actinomycetota</taxon>
        <taxon>Actinomycetes</taxon>
        <taxon>Mycobacteriales</taxon>
        <taxon>Nocardiaceae</taxon>
        <taxon>Nocardia</taxon>
    </lineage>
</organism>
<sequence length="74" mass="7106">MDGGGVVASGGDLGGVLEPRGAGVGGLVIGCTVVFNGRRVGRERDGGVDAAEIVIRGGGWGGLARLAGDSLTKG</sequence>
<dbReference type="Proteomes" id="UP000219565">
    <property type="component" value="Unassembled WGS sequence"/>
</dbReference>
<dbReference type="AlphaFoldDB" id="A0A285L5X3"/>
<evidence type="ECO:0000313" key="1">
    <source>
        <dbReference type="EMBL" id="SNY80369.1"/>
    </source>
</evidence>
<protein>
    <submittedName>
        <fullName evidence="1">Uncharacterized protein</fullName>
    </submittedName>
</protein>
<gene>
    <name evidence="1" type="ORF">SAMN04244553_1931</name>
</gene>
<accession>A0A285L5X3</accession>
<dbReference type="EMBL" id="OBEG01000002">
    <property type="protein sequence ID" value="SNY80369.1"/>
    <property type="molecule type" value="Genomic_DNA"/>
</dbReference>